<reference evidence="1 2" key="1">
    <citation type="submission" date="2021-05" db="EMBL/GenBank/DDBJ databases">
        <title>Complete Genome Sequence of Latilactobacillus sp. Strain WDN19, a High D-Aspartate-producing Lactic Acid Bacterium Isolated from a Japanese Pickle.</title>
        <authorList>
            <person name="Kajitani K."/>
            <person name="Takahashi S."/>
        </authorList>
    </citation>
    <scope>NUCLEOTIDE SEQUENCE [LARGE SCALE GENOMIC DNA]</scope>
    <source>
        <strain evidence="1 2">WDN19</strain>
    </source>
</reference>
<evidence type="ECO:0000313" key="2">
    <source>
        <dbReference type="Proteomes" id="UP000825100"/>
    </source>
</evidence>
<evidence type="ECO:0000313" key="1">
    <source>
        <dbReference type="EMBL" id="BCX30148.1"/>
    </source>
</evidence>
<keyword evidence="2" id="KW-1185">Reference proteome</keyword>
<sequence>MSTKDYFKFFTSTTLTGDNNRAYLMTVTRAIDSEQLKSVLGDTVTYFNQYGDGFQFTSPFTIDQLNPIVTEQTDLQPTEFTIINRAGLHGIGNILA</sequence>
<protein>
    <submittedName>
        <fullName evidence="1">Uncharacterized protein</fullName>
    </submittedName>
</protein>
<proteinExistence type="predicted"/>
<dbReference type="EMBL" id="AP024685">
    <property type="protein sequence ID" value="BCX30148.1"/>
    <property type="molecule type" value="Genomic_DNA"/>
</dbReference>
<accession>A0ABN6GH40</accession>
<gene>
    <name evidence="1" type="ORF">LTWDN19_07150</name>
</gene>
<dbReference type="RefSeq" id="WP_039098175.1">
    <property type="nucleotide sequence ID" value="NZ_AP024685.1"/>
</dbReference>
<dbReference type="Proteomes" id="UP000825100">
    <property type="component" value="Chromosome"/>
</dbReference>
<organism evidence="1 2">
    <name type="scientific">Latilactobacillus curvatus</name>
    <name type="common">Lactobacillus curvatus</name>
    <dbReference type="NCBI Taxonomy" id="28038"/>
    <lineage>
        <taxon>Bacteria</taxon>
        <taxon>Bacillati</taxon>
        <taxon>Bacillota</taxon>
        <taxon>Bacilli</taxon>
        <taxon>Lactobacillales</taxon>
        <taxon>Lactobacillaceae</taxon>
        <taxon>Latilactobacillus</taxon>
    </lineage>
</organism>
<name>A0ABN6GH40_LATCU</name>